<dbReference type="AlphaFoldDB" id="R4X4K9"/>
<dbReference type="KEGG" id="buo:BRPE64_DCDS04610"/>
<dbReference type="PATRIC" id="fig|758793.3.peg.5608"/>
<dbReference type="EMBL" id="AP013061">
    <property type="protein sequence ID" value="BAN27397.1"/>
    <property type="molecule type" value="Genomic_DNA"/>
</dbReference>
<evidence type="ECO:0000256" key="1">
    <source>
        <dbReference type="SAM" id="MobiDB-lite"/>
    </source>
</evidence>
<reference evidence="2 3" key="2">
    <citation type="journal article" date="2018" name="Int. J. Syst. Evol. Microbiol.">
        <title>Burkholderia insecticola sp. nov., a gut symbiotic bacterium of the bean bug Riptortus pedestris.</title>
        <authorList>
            <person name="Takeshita K."/>
            <person name="Tamaki H."/>
            <person name="Ohbayashi T."/>
            <person name="Meng X.-Y."/>
            <person name="Sone T."/>
            <person name="Mitani Y."/>
            <person name="Peeters C."/>
            <person name="Kikuchi Y."/>
            <person name="Vandamme P."/>
        </authorList>
    </citation>
    <scope>NUCLEOTIDE SEQUENCE [LARGE SCALE GENOMIC DNA]</scope>
    <source>
        <strain evidence="2">RPE64</strain>
        <plasmid evidence="2 3">p1</plasmid>
    </source>
</reference>
<feature type="region of interest" description="Disordered" evidence="1">
    <location>
        <begin position="1"/>
        <end position="58"/>
    </location>
</feature>
<keyword evidence="2" id="KW-0614">Plasmid</keyword>
<dbReference type="RefSeq" id="WP_016348106.1">
    <property type="nucleotide sequence ID" value="NC_021289.1"/>
</dbReference>
<name>R4X4K9_9BURK</name>
<protein>
    <submittedName>
        <fullName evidence="2">Uncharacterized protein</fullName>
    </submittedName>
</protein>
<sequence>MTENTDRPTPPKQTPEDPNVADRRLSEEQKRTLKNEPEPPTADKKEKLPNPKDVGEAG</sequence>
<dbReference type="Proteomes" id="UP000013966">
    <property type="component" value="Plasmid p1"/>
</dbReference>
<gene>
    <name evidence="2" type="ORF">BRPE64_DCDS04610</name>
</gene>
<evidence type="ECO:0000313" key="3">
    <source>
        <dbReference type="Proteomes" id="UP000013966"/>
    </source>
</evidence>
<keyword evidence="3" id="KW-1185">Reference proteome</keyword>
<evidence type="ECO:0000313" key="2">
    <source>
        <dbReference type="EMBL" id="BAN27397.1"/>
    </source>
</evidence>
<reference evidence="2 3" key="1">
    <citation type="journal article" date="2013" name="Genome Announc.">
        <title>Complete Genome Sequence of Burkholderia sp. Strain RPE64, Bacterial Symbiont of the Bean Bug Riptortus pedestris.</title>
        <authorList>
            <person name="Shibata T.F."/>
            <person name="Maeda T."/>
            <person name="Nikoh N."/>
            <person name="Yamaguchi K."/>
            <person name="Oshima K."/>
            <person name="Hattori M."/>
            <person name="Nishiyama T."/>
            <person name="Hasebe M."/>
            <person name="Fukatsu T."/>
            <person name="Kikuchi Y."/>
            <person name="Shigenobu S."/>
        </authorList>
    </citation>
    <scope>NUCLEOTIDE SEQUENCE [LARGE SCALE GENOMIC DNA]</scope>
    <source>
        <plasmid evidence="2 3">p1</plasmid>
    </source>
</reference>
<accession>R4X4K9</accession>
<dbReference type="HOGENOM" id="CLU_2970504_0_0_4"/>
<geneLocation type="plasmid" evidence="2 3">
    <name>p1</name>
</geneLocation>
<proteinExistence type="predicted"/>
<organism evidence="2 3">
    <name type="scientific">Caballeronia insecticola</name>
    <dbReference type="NCBI Taxonomy" id="758793"/>
    <lineage>
        <taxon>Bacteria</taxon>
        <taxon>Pseudomonadati</taxon>
        <taxon>Pseudomonadota</taxon>
        <taxon>Betaproteobacteria</taxon>
        <taxon>Burkholderiales</taxon>
        <taxon>Burkholderiaceae</taxon>
        <taxon>Caballeronia</taxon>
    </lineage>
</organism>
<feature type="compositionally biased region" description="Basic and acidic residues" evidence="1">
    <location>
        <begin position="20"/>
        <end position="58"/>
    </location>
</feature>